<dbReference type="SMART" id="SM00066">
    <property type="entry name" value="GAL4"/>
    <property type="match status" value="1"/>
</dbReference>
<evidence type="ECO:0000313" key="10">
    <source>
        <dbReference type="Proteomes" id="UP000193467"/>
    </source>
</evidence>
<dbReference type="SMART" id="SM00906">
    <property type="entry name" value="Fungal_trans"/>
    <property type="match status" value="1"/>
</dbReference>
<dbReference type="InterPro" id="IPR051711">
    <property type="entry name" value="Stress_Response_Reg"/>
</dbReference>
<evidence type="ECO:0000256" key="7">
    <source>
        <dbReference type="SAM" id="MobiDB-lite"/>
    </source>
</evidence>
<dbReference type="PANTHER" id="PTHR47540:SF2">
    <property type="entry name" value="ZN(II)2CYS6 TRANSCRIPTION FACTOR (EUROFUNG)"/>
    <property type="match status" value="1"/>
</dbReference>
<accession>A0A1Y2D6J0</accession>
<dbReference type="PROSITE" id="PS50048">
    <property type="entry name" value="ZN2_CY6_FUNGAL_2"/>
    <property type="match status" value="1"/>
</dbReference>
<dbReference type="EMBL" id="MCGR01000094">
    <property type="protein sequence ID" value="ORY54882.1"/>
    <property type="molecule type" value="Genomic_DNA"/>
</dbReference>
<organism evidence="9 10">
    <name type="scientific">Leucosporidium creatinivorum</name>
    <dbReference type="NCBI Taxonomy" id="106004"/>
    <lineage>
        <taxon>Eukaryota</taxon>
        <taxon>Fungi</taxon>
        <taxon>Dikarya</taxon>
        <taxon>Basidiomycota</taxon>
        <taxon>Pucciniomycotina</taxon>
        <taxon>Microbotryomycetes</taxon>
        <taxon>Leucosporidiales</taxon>
        <taxon>Leucosporidium</taxon>
    </lineage>
</organism>
<protein>
    <submittedName>
        <fullName evidence="9">Fungal-specific transcription factor domain-domain-containing protein</fullName>
    </submittedName>
</protein>
<feature type="compositionally biased region" description="Low complexity" evidence="7">
    <location>
        <begin position="1"/>
        <end position="16"/>
    </location>
</feature>
<keyword evidence="3" id="KW-0805">Transcription regulation</keyword>
<feature type="region of interest" description="Disordered" evidence="7">
    <location>
        <begin position="1"/>
        <end position="45"/>
    </location>
</feature>
<dbReference type="GO" id="GO:0043565">
    <property type="term" value="F:sequence-specific DNA binding"/>
    <property type="evidence" value="ECO:0007669"/>
    <property type="project" value="TreeGrafter"/>
</dbReference>
<dbReference type="PROSITE" id="PS00463">
    <property type="entry name" value="ZN2_CY6_FUNGAL_1"/>
    <property type="match status" value="1"/>
</dbReference>
<comment type="subcellular location">
    <subcellularLocation>
        <location evidence="1">Nucleus</location>
    </subcellularLocation>
</comment>
<gene>
    <name evidence="9" type="ORF">BCR35DRAFT_284554</name>
</gene>
<dbReference type="Pfam" id="PF00172">
    <property type="entry name" value="Zn_clus"/>
    <property type="match status" value="1"/>
</dbReference>
<dbReference type="SUPFAM" id="SSF57701">
    <property type="entry name" value="Zn2/Cys6 DNA-binding domain"/>
    <property type="match status" value="1"/>
</dbReference>
<keyword evidence="2" id="KW-0479">Metal-binding</keyword>
<dbReference type="Proteomes" id="UP000193467">
    <property type="component" value="Unassembled WGS sequence"/>
</dbReference>
<dbReference type="InterPro" id="IPR007219">
    <property type="entry name" value="XnlR_reg_dom"/>
</dbReference>
<evidence type="ECO:0000256" key="1">
    <source>
        <dbReference type="ARBA" id="ARBA00004123"/>
    </source>
</evidence>
<evidence type="ECO:0000313" key="9">
    <source>
        <dbReference type="EMBL" id="ORY54882.1"/>
    </source>
</evidence>
<dbReference type="GO" id="GO:0000981">
    <property type="term" value="F:DNA-binding transcription factor activity, RNA polymerase II-specific"/>
    <property type="evidence" value="ECO:0007669"/>
    <property type="project" value="InterPro"/>
</dbReference>
<comment type="caution">
    <text evidence="9">The sequence shown here is derived from an EMBL/GenBank/DDBJ whole genome shotgun (WGS) entry which is preliminary data.</text>
</comment>
<dbReference type="AlphaFoldDB" id="A0A1Y2D6J0"/>
<evidence type="ECO:0000256" key="3">
    <source>
        <dbReference type="ARBA" id="ARBA00023015"/>
    </source>
</evidence>
<evidence type="ECO:0000256" key="6">
    <source>
        <dbReference type="ARBA" id="ARBA00023242"/>
    </source>
</evidence>
<feature type="compositionally biased region" description="Low complexity" evidence="7">
    <location>
        <begin position="80"/>
        <end position="126"/>
    </location>
</feature>
<dbReference type="OrthoDB" id="4456959at2759"/>
<reference evidence="9 10" key="1">
    <citation type="submission" date="2016-07" db="EMBL/GenBank/DDBJ databases">
        <title>Pervasive Adenine N6-methylation of Active Genes in Fungi.</title>
        <authorList>
            <consortium name="DOE Joint Genome Institute"/>
            <person name="Mondo S.J."/>
            <person name="Dannebaum R.O."/>
            <person name="Kuo R.C."/>
            <person name="Labutti K."/>
            <person name="Haridas S."/>
            <person name="Kuo A."/>
            <person name="Salamov A."/>
            <person name="Ahrendt S.R."/>
            <person name="Lipzen A."/>
            <person name="Sullivan W."/>
            <person name="Andreopoulos W.B."/>
            <person name="Clum A."/>
            <person name="Lindquist E."/>
            <person name="Daum C."/>
            <person name="Ramamoorthy G.K."/>
            <person name="Gryganskyi A."/>
            <person name="Culley D."/>
            <person name="Magnuson J.K."/>
            <person name="James T.Y."/>
            <person name="O'Malley M.A."/>
            <person name="Stajich J.E."/>
            <person name="Spatafora J.W."/>
            <person name="Visel A."/>
            <person name="Grigoriev I.V."/>
        </authorList>
    </citation>
    <scope>NUCLEOTIDE SEQUENCE [LARGE SCALE GENOMIC DNA]</scope>
    <source>
        <strain evidence="9 10">62-1032</strain>
    </source>
</reference>
<feature type="region of interest" description="Disordered" evidence="7">
    <location>
        <begin position="61"/>
        <end position="126"/>
    </location>
</feature>
<dbReference type="Gene3D" id="4.10.240.10">
    <property type="entry name" value="Zn(2)-C6 fungal-type DNA-binding domain"/>
    <property type="match status" value="1"/>
</dbReference>
<dbReference type="GO" id="GO:0045944">
    <property type="term" value="P:positive regulation of transcription by RNA polymerase II"/>
    <property type="evidence" value="ECO:0007669"/>
    <property type="project" value="TreeGrafter"/>
</dbReference>
<evidence type="ECO:0000256" key="4">
    <source>
        <dbReference type="ARBA" id="ARBA00023125"/>
    </source>
</evidence>
<dbReference type="GO" id="GO:0008270">
    <property type="term" value="F:zinc ion binding"/>
    <property type="evidence" value="ECO:0007669"/>
    <property type="project" value="InterPro"/>
</dbReference>
<feature type="region of interest" description="Disordered" evidence="7">
    <location>
        <begin position="701"/>
        <end position="720"/>
    </location>
</feature>
<dbReference type="STRING" id="106004.A0A1Y2D6J0"/>
<name>A0A1Y2D6J0_9BASI</name>
<dbReference type="Pfam" id="PF04082">
    <property type="entry name" value="Fungal_trans"/>
    <property type="match status" value="1"/>
</dbReference>
<evidence type="ECO:0000259" key="8">
    <source>
        <dbReference type="PROSITE" id="PS50048"/>
    </source>
</evidence>
<dbReference type="PANTHER" id="PTHR47540">
    <property type="entry name" value="THIAMINE REPRESSIBLE GENES REGULATORY PROTEIN THI5"/>
    <property type="match status" value="1"/>
</dbReference>
<dbReference type="GO" id="GO:0005634">
    <property type="term" value="C:nucleus"/>
    <property type="evidence" value="ECO:0007669"/>
    <property type="project" value="UniProtKB-SubCell"/>
</dbReference>
<dbReference type="CDD" id="cd12148">
    <property type="entry name" value="fungal_TF_MHR"/>
    <property type="match status" value="1"/>
</dbReference>
<dbReference type="CDD" id="cd00067">
    <property type="entry name" value="GAL4"/>
    <property type="match status" value="1"/>
</dbReference>
<proteinExistence type="predicted"/>
<keyword evidence="4" id="KW-0238">DNA-binding</keyword>
<dbReference type="InterPro" id="IPR036864">
    <property type="entry name" value="Zn2-C6_fun-type_DNA-bd_sf"/>
</dbReference>
<keyword evidence="10" id="KW-1185">Reference proteome</keyword>
<keyword evidence="6" id="KW-0539">Nucleus</keyword>
<feature type="compositionally biased region" description="Gly residues" evidence="7">
    <location>
        <begin position="708"/>
        <end position="720"/>
    </location>
</feature>
<dbReference type="InterPro" id="IPR001138">
    <property type="entry name" value="Zn2Cys6_DnaBD"/>
</dbReference>
<keyword evidence="5" id="KW-0804">Transcription</keyword>
<dbReference type="GO" id="GO:0006351">
    <property type="term" value="P:DNA-templated transcription"/>
    <property type="evidence" value="ECO:0007669"/>
    <property type="project" value="InterPro"/>
</dbReference>
<dbReference type="InParanoid" id="A0A1Y2D6J0"/>
<evidence type="ECO:0000256" key="5">
    <source>
        <dbReference type="ARBA" id="ARBA00023163"/>
    </source>
</evidence>
<feature type="domain" description="Zn(2)-C6 fungal-type" evidence="8">
    <location>
        <begin position="30"/>
        <end position="59"/>
    </location>
</feature>
<evidence type="ECO:0000256" key="2">
    <source>
        <dbReference type="ARBA" id="ARBA00022723"/>
    </source>
</evidence>
<sequence length="720" mass="78337">MATSDSARRASPAADPDPAPEKRARPVQRACDACKTGKRKCDGQQPCSYCTHGKKTCTYNIADKRKKRTTESSAPEGTTSFPPFSSLSPSHSSASSGAFAGPSFSGPSLSNAPARAAPAAAADSPSAAQDDATLMLLARAMAHEQLSPEEDRGRGIEEGLDVGQPSFIERLHRHLKVTFSLRSFPRGGKGVDDEEMATEGDFDFATFFLPPRDEAFSYLTCQFEQAAATYRYLDRAEVEAAAGSFYNGSAATTTSSDSVILLLLVMAVGCLWTPSWSRAKGADPAVKTQQAINLYRAAKRRLDKSSMFPPRLITVQSYLLMVQLQLGLARYQTAWLSFAQAARLAQLLGLHRSSPSLSSPVEEIKRRCFWSAFQMDRHLSLVLGLPVLFNEADITQPYFSVPSLDSISDGGTDSRALIGSLASIKLSRIIGHAISQLHSPREMPPVERDLCVQHLDGELSQWMLETPAFFHPSSRSAFAGVEPFAQVPEFFLRQQRTVQTTYHFLRLFIYRTYLLSSFLDHLPGTTRSPFTDADLIPEEVKRCVEAAVAIAELATGFQSSLRGGTFWNTSYFTFTSLTVLCVYTMLYENGPDRNRIEALIDGAMRGHEQLAGSTSTEREQIMKESRRMATVIKERKGPQAEAPDFSALQFDLNGFAGAPMGSASEGALVPGSAGWDAMWLDMQGLVQIGLDPTTSYDLQNTGLWPRGPSGGSSGGAGVVS</sequence>